<protein>
    <submittedName>
        <fullName evidence="2">Uncharacterized protein</fullName>
    </submittedName>
</protein>
<organism evidence="2 3">
    <name type="scientific">Saguinus oedipus</name>
    <name type="common">Cotton-top tamarin</name>
    <name type="synonym">Oedipomidas oedipus</name>
    <dbReference type="NCBI Taxonomy" id="9490"/>
    <lineage>
        <taxon>Eukaryota</taxon>
        <taxon>Metazoa</taxon>
        <taxon>Chordata</taxon>
        <taxon>Craniata</taxon>
        <taxon>Vertebrata</taxon>
        <taxon>Euteleostomi</taxon>
        <taxon>Mammalia</taxon>
        <taxon>Eutheria</taxon>
        <taxon>Euarchontoglires</taxon>
        <taxon>Primates</taxon>
        <taxon>Haplorrhini</taxon>
        <taxon>Platyrrhini</taxon>
        <taxon>Cebidae</taxon>
        <taxon>Callitrichinae</taxon>
        <taxon>Saguinus</taxon>
    </lineage>
</organism>
<gene>
    <name evidence="2" type="ORF">P7K49_026189</name>
</gene>
<feature type="region of interest" description="Disordered" evidence="1">
    <location>
        <begin position="1"/>
        <end position="33"/>
    </location>
</feature>
<evidence type="ECO:0000313" key="3">
    <source>
        <dbReference type="Proteomes" id="UP001266305"/>
    </source>
</evidence>
<keyword evidence="3" id="KW-1185">Reference proteome</keyword>
<name>A0ABQ9UCH5_SAGOE</name>
<evidence type="ECO:0000313" key="2">
    <source>
        <dbReference type="EMBL" id="KAK2094773.1"/>
    </source>
</evidence>
<evidence type="ECO:0000256" key="1">
    <source>
        <dbReference type="SAM" id="MobiDB-lite"/>
    </source>
</evidence>
<proteinExistence type="predicted"/>
<reference evidence="2 3" key="1">
    <citation type="submission" date="2023-05" db="EMBL/GenBank/DDBJ databases">
        <title>B98-5 Cell Line De Novo Hybrid Assembly: An Optical Mapping Approach.</title>
        <authorList>
            <person name="Kananen K."/>
            <person name="Auerbach J.A."/>
            <person name="Kautto E."/>
            <person name="Blachly J.S."/>
        </authorList>
    </citation>
    <scope>NUCLEOTIDE SEQUENCE [LARGE SCALE GENOMIC DNA]</scope>
    <source>
        <strain evidence="2">B95-8</strain>
        <tissue evidence="2">Cell line</tissue>
    </source>
</reference>
<dbReference type="Proteomes" id="UP001266305">
    <property type="component" value="Unassembled WGS sequence"/>
</dbReference>
<accession>A0ABQ9UCH5</accession>
<feature type="compositionally biased region" description="Basic and acidic residues" evidence="1">
    <location>
        <begin position="1"/>
        <end position="10"/>
    </location>
</feature>
<dbReference type="EMBL" id="JASSZA010000013">
    <property type="protein sequence ID" value="KAK2094773.1"/>
    <property type="molecule type" value="Genomic_DNA"/>
</dbReference>
<sequence>MCSLKIHPESKTSPNPVKSPAHQGAKDAYRGETSSARWRVVPGRSGYVLGAMRRERQCEIQVQETDGPYARSVGNPPELYQEDGGRFQDLAHAMDLQVPKEAELVAESAKATCPTVLTFTLDAAVRIPSCTPQSLL</sequence>
<comment type="caution">
    <text evidence="2">The sequence shown here is derived from an EMBL/GenBank/DDBJ whole genome shotgun (WGS) entry which is preliminary data.</text>
</comment>